<protein>
    <submittedName>
        <fullName evidence="1">Uncharacterized protein</fullName>
    </submittedName>
</protein>
<name>X0W0N6_9ZZZZ</name>
<dbReference type="AlphaFoldDB" id="X0W0N6"/>
<dbReference type="EMBL" id="BARS01036609">
    <property type="protein sequence ID" value="GAG16902.1"/>
    <property type="molecule type" value="Genomic_DNA"/>
</dbReference>
<sequence length="89" mass="10503">MARIEVKQKDTETFEVTVRETTTTTHLVTLSQDYYQKLTASKVSPETLLEKSFEFLLERESNTMILSRFDLPVIGDYFPEYEKTIVKRF</sequence>
<gene>
    <name evidence="1" type="ORF">S01H1_56244</name>
</gene>
<comment type="caution">
    <text evidence="1">The sequence shown here is derived from an EMBL/GenBank/DDBJ whole genome shotgun (WGS) entry which is preliminary data.</text>
</comment>
<evidence type="ECO:0000313" key="1">
    <source>
        <dbReference type="EMBL" id="GAG16902.1"/>
    </source>
</evidence>
<reference evidence="1" key="1">
    <citation type="journal article" date="2014" name="Front. Microbiol.">
        <title>High frequency of phylogenetically diverse reductive dehalogenase-homologous genes in deep subseafloor sedimentary metagenomes.</title>
        <authorList>
            <person name="Kawai M."/>
            <person name="Futagami T."/>
            <person name="Toyoda A."/>
            <person name="Takaki Y."/>
            <person name="Nishi S."/>
            <person name="Hori S."/>
            <person name="Arai W."/>
            <person name="Tsubouchi T."/>
            <person name="Morono Y."/>
            <person name="Uchiyama I."/>
            <person name="Ito T."/>
            <person name="Fujiyama A."/>
            <person name="Inagaki F."/>
            <person name="Takami H."/>
        </authorList>
    </citation>
    <scope>NUCLEOTIDE SEQUENCE</scope>
    <source>
        <strain evidence="1">Expedition CK06-06</strain>
    </source>
</reference>
<proteinExistence type="predicted"/>
<organism evidence="1">
    <name type="scientific">marine sediment metagenome</name>
    <dbReference type="NCBI Taxonomy" id="412755"/>
    <lineage>
        <taxon>unclassified sequences</taxon>
        <taxon>metagenomes</taxon>
        <taxon>ecological metagenomes</taxon>
    </lineage>
</organism>
<accession>X0W0N6</accession>